<name>A0ABD3ACC6_9GENT</name>
<sequence>MAMMVVARNGGNGGDSAGGNGIIEGEGSKQARRDSIHTAEVDKLKQQISQLVATLNEKQDELNKSLSNLAEVRSEASKLKDMFNSANLLFSKAH</sequence>
<reference evidence="3 4" key="1">
    <citation type="submission" date="2024-11" db="EMBL/GenBank/DDBJ databases">
        <title>A near-complete genome assembly of Cinchona calisaya.</title>
        <authorList>
            <person name="Lian D.C."/>
            <person name="Zhao X.W."/>
            <person name="Wei L."/>
        </authorList>
    </citation>
    <scope>NUCLEOTIDE SEQUENCE [LARGE SCALE GENOMIC DNA]</scope>
    <source>
        <tissue evidence="3">Nenye</tissue>
    </source>
</reference>
<dbReference type="EMBL" id="JBJUIK010000004">
    <property type="protein sequence ID" value="KAL3529475.1"/>
    <property type="molecule type" value="Genomic_DNA"/>
</dbReference>
<evidence type="ECO:0000313" key="3">
    <source>
        <dbReference type="EMBL" id="KAL3529475.1"/>
    </source>
</evidence>
<proteinExistence type="predicted"/>
<keyword evidence="1" id="KW-0175">Coiled coil</keyword>
<evidence type="ECO:0000256" key="2">
    <source>
        <dbReference type="SAM" id="MobiDB-lite"/>
    </source>
</evidence>
<feature type="compositionally biased region" description="Gly residues" evidence="2">
    <location>
        <begin position="10"/>
        <end position="24"/>
    </location>
</feature>
<organism evidence="3 4">
    <name type="scientific">Cinchona calisaya</name>
    <dbReference type="NCBI Taxonomy" id="153742"/>
    <lineage>
        <taxon>Eukaryota</taxon>
        <taxon>Viridiplantae</taxon>
        <taxon>Streptophyta</taxon>
        <taxon>Embryophyta</taxon>
        <taxon>Tracheophyta</taxon>
        <taxon>Spermatophyta</taxon>
        <taxon>Magnoliopsida</taxon>
        <taxon>eudicotyledons</taxon>
        <taxon>Gunneridae</taxon>
        <taxon>Pentapetalae</taxon>
        <taxon>asterids</taxon>
        <taxon>lamiids</taxon>
        <taxon>Gentianales</taxon>
        <taxon>Rubiaceae</taxon>
        <taxon>Cinchonoideae</taxon>
        <taxon>Cinchoneae</taxon>
        <taxon>Cinchona</taxon>
    </lineage>
</organism>
<dbReference type="AlphaFoldDB" id="A0ABD3ACC6"/>
<accession>A0ABD3ACC6</accession>
<keyword evidence="4" id="KW-1185">Reference proteome</keyword>
<feature type="region of interest" description="Disordered" evidence="2">
    <location>
        <begin position="1"/>
        <end position="33"/>
    </location>
</feature>
<feature type="coiled-coil region" evidence="1">
    <location>
        <begin position="41"/>
        <end position="75"/>
    </location>
</feature>
<gene>
    <name evidence="3" type="ORF">ACH5RR_008797</name>
</gene>
<protein>
    <submittedName>
        <fullName evidence="3">Uncharacterized protein</fullName>
    </submittedName>
</protein>
<comment type="caution">
    <text evidence="3">The sequence shown here is derived from an EMBL/GenBank/DDBJ whole genome shotgun (WGS) entry which is preliminary data.</text>
</comment>
<evidence type="ECO:0000256" key="1">
    <source>
        <dbReference type="SAM" id="Coils"/>
    </source>
</evidence>
<dbReference type="Proteomes" id="UP001630127">
    <property type="component" value="Unassembled WGS sequence"/>
</dbReference>
<evidence type="ECO:0000313" key="4">
    <source>
        <dbReference type="Proteomes" id="UP001630127"/>
    </source>
</evidence>